<proteinExistence type="predicted"/>
<dbReference type="SUPFAM" id="SSF54593">
    <property type="entry name" value="Glyoxalase/Bleomycin resistance protein/Dihydroxybiphenyl dioxygenase"/>
    <property type="match status" value="1"/>
</dbReference>
<dbReference type="Pfam" id="PF00903">
    <property type="entry name" value="Glyoxalase"/>
    <property type="match status" value="1"/>
</dbReference>
<evidence type="ECO:0000259" key="1">
    <source>
        <dbReference type="PROSITE" id="PS51819"/>
    </source>
</evidence>
<name>A0A1H5IPI6_RHOJO</name>
<dbReference type="OrthoDB" id="2611891at2"/>
<evidence type="ECO:0000313" key="2">
    <source>
        <dbReference type="EMBL" id="SEE42163.1"/>
    </source>
</evidence>
<dbReference type="EMBL" id="FNTL01000004">
    <property type="protein sequence ID" value="SEE42163.1"/>
    <property type="molecule type" value="Genomic_DNA"/>
</dbReference>
<dbReference type="RefSeq" id="WP_073363512.1">
    <property type="nucleotide sequence ID" value="NZ_FNTL01000004.1"/>
</dbReference>
<reference evidence="3" key="1">
    <citation type="submission" date="2016-10" db="EMBL/GenBank/DDBJ databases">
        <authorList>
            <person name="Varghese N."/>
        </authorList>
    </citation>
    <scope>NUCLEOTIDE SEQUENCE [LARGE SCALE GENOMIC DNA]</scope>
    <source>
        <strain evidence="3">DSM 44719</strain>
    </source>
</reference>
<dbReference type="AlphaFoldDB" id="A0A1H5IPI6"/>
<dbReference type="Gene3D" id="3.10.180.10">
    <property type="entry name" value="2,3-Dihydroxybiphenyl 1,2-Dioxygenase, domain 1"/>
    <property type="match status" value="1"/>
</dbReference>
<feature type="domain" description="VOC" evidence="1">
    <location>
        <begin position="3"/>
        <end position="117"/>
    </location>
</feature>
<dbReference type="InterPro" id="IPR037523">
    <property type="entry name" value="VOC_core"/>
</dbReference>
<evidence type="ECO:0000313" key="3">
    <source>
        <dbReference type="Proteomes" id="UP000183407"/>
    </source>
</evidence>
<protein>
    <recommendedName>
        <fullName evidence="1">VOC domain-containing protein</fullName>
    </recommendedName>
</protein>
<dbReference type="InterPro" id="IPR052164">
    <property type="entry name" value="Anthracycline_SecMetBiosynth"/>
</dbReference>
<dbReference type="Proteomes" id="UP000183407">
    <property type="component" value="Unassembled WGS sequence"/>
</dbReference>
<dbReference type="PROSITE" id="PS51819">
    <property type="entry name" value="VOC"/>
    <property type="match status" value="1"/>
</dbReference>
<sequence length="127" mass="13762">MITAVHTLVYADDADAARDFFRDVLGWSHVDAGGGWLIFGTGPSEMGVHPTSDDRGGEPWSTKPHHEISLMCDDIESTVAELKAKGAEFTRGIRDDGYGLTTALKIPGAGEMTLYQPRHPVAYEGED</sequence>
<gene>
    <name evidence="2" type="ORF">SAMN04490220_7758</name>
</gene>
<dbReference type="InterPro" id="IPR004360">
    <property type="entry name" value="Glyas_Fos-R_dOase_dom"/>
</dbReference>
<accession>A0A1H5IPI6</accession>
<organism evidence="2 3">
    <name type="scientific">Rhodococcus jostii</name>
    <dbReference type="NCBI Taxonomy" id="132919"/>
    <lineage>
        <taxon>Bacteria</taxon>
        <taxon>Bacillati</taxon>
        <taxon>Actinomycetota</taxon>
        <taxon>Actinomycetes</taxon>
        <taxon>Mycobacteriales</taxon>
        <taxon>Nocardiaceae</taxon>
        <taxon>Rhodococcus</taxon>
    </lineage>
</organism>
<dbReference type="PANTHER" id="PTHR33993">
    <property type="entry name" value="GLYOXALASE-RELATED"/>
    <property type="match status" value="1"/>
</dbReference>
<dbReference type="InterPro" id="IPR029068">
    <property type="entry name" value="Glyas_Bleomycin-R_OHBP_Dase"/>
</dbReference>